<evidence type="ECO:0000259" key="1">
    <source>
        <dbReference type="Pfam" id="PF01861"/>
    </source>
</evidence>
<dbReference type="SUPFAM" id="SSF53335">
    <property type="entry name" value="S-adenosyl-L-methionine-dependent methyltransferases"/>
    <property type="match status" value="1"/>
</dbReference>
<evidence type="ECO:0000313" key="2">
    <source>
        <dbReference type="EMBL" id="TCP49192.1"/>
    </source>
</evidence>
<gene>
    <name evidence="2" type="ORF">EV191_10914</name>
</gene>
<proteinExistence type="predicted"/>
<dbReference type="OrthoDB" id="7593728at2"/>
<dbReference type="GO" id="GO:0032259">
    <property type="term" value="P:methylation"/>
    <property type="evidence" value="ECO:0007669"/>
    <property type="project" value="UniProtKB-KW"/>
</dbReference>
<dbReference type="GO" id="GO:0008168">
    <property type="term" value="F:methyltransferase activity"/>
    <property type="evidence" value="ECO:0007669"/>
    <property type="project" value="UniProtKB-KW"/>
</dbReference>
<sequence length="518" mass="57232">MADYLALFGVDSRKPRRVLELLCSGWYSIDELIAGTAVPHRTVREIVELLGERLVWRADRCQLAERYRSDYLSLFEGRAGAGFEPAELLARLTEAIANVPAALAVLDHVPATPESVLRRAQWLDQRFDLSGARILCLGDHDLTSVALRMLRPDVHLTVVDVDDRLLGYLEGIFPRGQWPVGTGEPIRTLHADFRLGLPPSVLADVDLVFTDPPYTPDGIELFLRRGMESLRDPHAGRVVLAYGYSARTPTLGWQVQRAIVDLGLLIEELVPDFDRYRGAPAIGSASDLHVCRPAGKPAKRGRAKRAIYTHGAQSVEAATEAPTEVRARFRELVDAAEQLRGPDWDRARQATPLAVYDLTADPGAWLARTLLASNAERVAVLLRNDHPDLATGTAQRAIAELLDGKYTLRPHRSTPDARHAILYADRVAHTELAPQERVLREVLDRAHGKLGNTWPEALATVCGQHRKTAREAVQQAIAERHPPAVLDARLIDLSIPRIRQLRGIIATTASTAPGDRVL</sequence>
<dbReference type="RefSeq" id="WP_132878505.1">
    <property type="nucleotide sequence ID" value="NZ_SLXQ01000009.1"/>
</dbReference>
<evidence type="ECO:0000313" key="3">
    <source>
        <dbReference type="Proteomes" id="UP000294911"/>
    </source>
</evidence>
<organism evidence="2 3">
    <name type="scientific">Tamaricihabitans halophyticus</name>
    <dbReference type="NCBI Taxonomy" id="1262583"/>
    <lineage>
        <taxon>Bacteria</taxon>
        <taxon>Bacillati</taxon>
        <taxon>Actinomycetota</taxon>
        <taxon>Actinomycetes</taxon>
        <taxon>Pseudonocardiales</taxon>
        <taxon>Pseudonocardiaceae</taxon>
        <taxon>Tamaricihabitans</taxon>
    </lineage>
</organism>
<dbReference type="InterPro" id="IPR002052">
    <property type="entry name" value="DNA_methylase_N6_adenine_CS"/>
</dbReference>
<keyword evidence="3" id="KW-1185">Reference proteome</keyword>
<dbReference type="InterPro" id="IPR002723">
    <property type="entry name" value="BpsA_C"/>
</dbReference>
<feature type="domain" description="N(4)-bis(aminopropyl)spermidine synthase C-terminal" evidence="1">
    <location>
        <begin position="87"/>
        <end position="279"/>
    </location>
</feature>
<dbReference type="Pfam" id="PF01861">
    <property type="entry name" value="BpsA_C"/>
    <property type="match status" value="1"/>
</dbReference>
<keyword evidence="2" id="KW-0489">Methyltransferase</keyword>
<reference evidence="2 3" key="1">
    <citation type="submission" date="2019-03" db="EMBL/GenBank/DDBJ databases">
        <title>Genomic Encyclopedia of Type Strains, Phase IV (KMG-IV): sequencing the most valuable type-strain genomes for metagenomic binning, comparative biology and taxonomic classification.</title>
        <authorList>
            <person name="Goeker M."/>
        </authorList>
    </citation>
    <scope>NUCLEOTIDE SEQUENCE [LARGE SCALE GENOMIC DNA]</scope>
    <source>
        <strain evidence="2 3">DSM 45765</strain>
    </source>
</reference>
<dbReference type="Gene3D" id="3.40.50.150">
    <property type="entry name" value="Vaccinia Virus protein VP39"/>
    <property type="match status" value="1"/>
</dbReference>
<dbReference type="PROSITE" id="PS00092">
    <property type="entry name" value="N6_MTASE"/>
    <property type="match status" value="1"/>
</dbReference>
<accession>A0A4R2QIL4</accession>
<dbReference type="EMBL" id="SLXQ01000009">
    <property type="protein sequence ID" value="TCP49192.1"/>
    <property type="molecule type" value="Genomic_DNA"/>
</dbReference>
<comment type="caution">
    <text evidence="2">The sequence shown here is derived from an EMBL/GenBank/DDBJ whole genome shotgun (WGS) entry which is preliminary data.</text>
</comment>
<dbReference type="GO" id="GO:0003676">
    <property type="term" value="F:nucleic acid binding"/>
    <property type="evidence" value="ECO:0007669"/>
    <property type="project" value="InterPro"/>
</dbReference>
<dbReference type="Proteomes" id="UP000294911">
    <property type="component" value="Unassembled WGS sequence"/>
</dbReference>
<dbReference type="InterPro" id="IPR029063">
    <property type="entry name" value="SAM-dependent_MTases_sf"/>
</dbReference>
<name>A0A4R2QIL4_9PSEU</name>
<protein>
    <submittedName>
        <fullName evidence="2">Putative methyltransferase</fullName>
    </submittedName>
</protein>
<keyword evidence="2" id="KW-0808">Transferase</keyword>
<dbReference type="AlphaFoldDB" id="A0A4R2QIL4"/>